<dbReference type="PANTHER" id="PTHR10683:SF39">
    <property type="entry name" value="TRANSALDOLASE"/>
    <property type="match status" value="1"/>
</dbReference>
<dbReference type="PANTHER" id="PTHR10683">
    <property type="entry name" value="TRANSALDOLASE"/>
    <property type="match status" value="1"/>
</dbReference>
<dbReference type="EMBL" id="JANAWD010000149">
    <property type="protein sequence ID" value="KAJ3485557.1"/>
    <property type="molecule type" value="Genomic_DNA"/>
</dbReference>
<evidence type="ECO:0008006" key="4">
    <source>
        <dbReference type="Google" id="ProtNLM"/>
    </source>
</evidence>
<evidence type="ECO:0000313" key="3">
    <source>
        <dbReference type="Proteomes" id="UP001212997"/>
    </source>
</evidence>
<dbReference type="GO" id="GO:0009052">
    <property type="term" value="P:pentose-phosphate shunt, non-oxidative branch"/>
    <property type="evidence" value="ECO:0007669"/>
    <property type="project" value="TreeGrafter"/>
</dbReference>
<proteinExistence type="predicted"/>
<comment type="caution">
    <text evidence="2">The sequence shown here is derived from an EMBL/GenBank/DDBJ whole genome shotgun (WGS) entry which is preliminary data.</text>
</comment>
<evidence type="ECO:0000313" key="2">
    <source>
        <dbReference type="EMBL" id="KAJ3485557.1"/>
    </source>
</evidence>
<dbReference type="Proteomes" id="UP001212997">
    <property type="component" value="Unassembled WGS sequence"/>
</dbReference>
<dbReference type="AlphaFoldDB" id="A0AAD5V5S7"/>
<organism evidence="2 3">
    <name type="scientific">Meripilus lineatus</name>
    <dbReference type="NCBI Taxonomy" id="2056292"/>
    <lineage>
        <taxon>Eukaryota</taxon>
        <taxon>Fungi</taxon>
        <taxon>Dikarya</taxon>
        <taxon>Basidiomycota</taxon>
        <taxon>Agaricomycotina</taxon>
        <taxon>Agaricomycetes</taxon>
        <taxon>Polyporales</taxon>
        <taxon>Meripilaceae</taxon>
        <taxon>Meripilus</taxon>
    </lineage>
</organism>
<keyword evidence="1" id="KW-0704">Schiff base</keyword>
<dbReference type="InterPro" id="IPR013785">
    <property type="entry name" value="Aldolase_TIM"/>
</dbReference>
<dbReference type="InterPro" id="IPR001585">
    <property type="entry name" value="TAL/FSA"/>
</dbReference>
<dbReference type="SUPFAM" id="SSF51569">
    <property type="entry name" value="Aldolase"/>
    <property type="match status" value="1"/>
</dbReference>
<reference evidence="2" key="1">
    <citation type="submission" date="2022-07" db="EMBL/GenBank/DDBJ databases">
        <title>Genome Sequence of Physisporinus lineatus.</title>
        <authorList>
            <person name="Buettner E."/>
        </authorList>
    </citation>
    <scope>NUCLEOTIDE SEQUENCE</scope>
    <source>
        <strain evidence="2">VT162</strain>
    </source>
</reference>
<gene>
    <name evidence="2" type="ORF">NLI96_g4861</name>
</gene>
<accession>A0AAD5V5S7</accession>
<dbReference type="Pfam" id="PF00923">
    <property type="entry name" value="TAL_FSA"/>
    <property type="match status" value="1"/>
</dbReference>
<name>A0AAD5V5S7_9APHY</name>
<dbReference type="GO" id="GO:0004801">
    <property type="term" value="F:transaldolase activity"/>
    <property type="evidence" value="ECO:0007669"/>
    <property type="project" value="TreeGrafter"/>
</dbReference>
<evidence type="ECO:0000256" key="1">
    <source>
        <dbReference type="ARBA" id="ARBA00023270"/>
    </source>
</evidence>
<protein>
    <recommendedName>
        <fullName evidence="4">Transaldolase</fullName>
    </recommendedName>
</protein>
<keyword evidence="3" id="KW-1185">Reference proteome</keyword>
<dbReference type="GO" id="GO:0005975">
    <property type="term" value="P:carbohydrate metabolic process"/>
    <property type="evidence" value="ECO:0007669"/>
    <property type="project" value="InterPro"/>
</dbReference>
<dbReference type="Gene3D" id="3.20.20.70">
    <property type="entry name" value="Aldolase class I"/>
    <property type="match status" value="1"/>
</dbReference>
<sequence>MSNTSLLALIRKKIVIDVDSMDPAVAIRHSSQTFTFCDMTSNQAIVFSEASKPDRQAILTSACQGIKGSVLDIGQQVESALVTLTALLAKEVFPHLTGKVHAQTSPKHANNTEATIVEAKAIVNAFEGQGIPRSRVCIKIPATPESLIACQYLEKTGINTLATCLFSLPQAVAASQAGCQYVAPYFNELRVHFEPKVWREYENPAEEHPMSPIISSIVASFKKLGTKTLVMPASIVTSQEAAVLASLSPDHLTLSANVLDQLTIDAEGTALSTLIERNSSYSGTDTSNVGVNSFPDYLKDGGQALREALSADQEASRKLADALGIFSEMEEKTRVLLRQELTK</sequence>